<dbReference type="PANTHER" id="PTHR38420">
    <property type="entry name" value="AP-4-A PHOSPHORYLASE II"/>
    <property type="match status" value="1"/>
</dbReference>
<dbReference type="InterPro" id="IPR043171">
    <property type="entry name" value="Ap4A_phos1/2-like"/>
</dbReference>
<dbReference type="InterPro" id="IPR045759">
    <property type="entry name" value="Ap4A_phos1/2_N"/>
</dbReference>
<dbReference type="RefSeq" id="XP_066704246.1">
    <property type="nucleotide sequence ID" value="XM_066839182.1"/>
</dbReference>
<evidence type="ECO:0000259" key="2">
    <source>
        <dbReference type="Pfam" id="PF09830"/>
    </source>
</evidence>
<keyword evidence="5" id="KW-1185">Reference proteome</keyword>
<sequence length="341" mass="36529">MVEDMLGIRAPPNLPGLVKAAFEKARVAGDLTYYPTQVAILRPGNSGIAFQLRFSPALASKPKPSPPSGGYKGEKKKPFNPFENPLPSMTIAPLPPNHVLVLNKFAIVPEHFILATRTVKPQTHVLEPDDIAAAYACIRAYHEDEAKAQDLFAFFNSGPHSGASQPHRHIQLLPVAQMRAGLESAENGADWEVMADALSSRSDADVPFAVLTDRIASGATAEQLHAAYVRLYKDAVRLLHPEENENVAGEGEARISYNLAMTRTTMALCPRIVEGATIRSKSGEEVVGPVALNGTVLAGTALVKNEAEWDALREDPDKLLGVLSKIGVSSSTKGLATGSNL</sequence>
<dbReference type="InterPro" id="IPR009163">
    <property type="entry name" value="Ap4A_phos1/2"/>
</dbReference>
<feature type="domain" description="ATP adenylyltransferase C-terminal" evidence="2">
    <location>
        <begin position="205"/>
        <end position="328"/>
    </location>
</feature>
<dbReference type="GeneID" id="92072244"/>
<feature type="domain" description="Ap4A phosphorylase 1/2 N-terminal" evidence="3">
    <location>
        <begin position="11"/>
        <end position="178"/>
    </location>
</feature>
<evidence type="ECO:0000313" key="5">
    <source>
        <dbReference type="Proteomes" id="UP001391051"/>
    </source>
</evidence>
<proteinExistence type="predicted"/>
<dbReference type="Pfam" id="PF19327">
    <property type="entry name" value="Ap4A_phos_N"/>
    <property type="match status" value="1"/>
</dbReference>
<evidence type="ECO:0000259" key="3">
    <source>
        <dbReference type="Pfam" id="PF19327"/>
    </source>
</evidence>
<gene>
    <name evidence="4" type="ORF">PG986_002960</name>
</gene>
<dbReference type="PANTHER" id="PTHR38420:SF3">
    <property type="entry name" value="5',5'''-P-1,P-4-TETRAPHOSPHATE PHOSPHORYLASE 2"/>
    <property type="match status" value="1"/>
</dbReference>
<dbReference type="Pfam" id="PF09830">
    <property type="entry name" value="ATP_transf"/>
    <property type="match status" value="1"/>
</dbReference>
<reference evidence="4 5" key="1">
    <citation type="submission" date="2023-01" db="EMBL/GenBank/DDBJ databases">
        <title>Analysis of 21 Apiospora genomes using comparative genomics revels a genus with tremendous synthesis potential of carbohydrate active enzymes and secondary metabolites.</title>
        <authorList>
            <person name="Sorensen T."/>
        </authorList>
    </citation>
    <scope>NUCLEOTIDE SEQUENCE [LARGE SCALE GENOMIC DNA]</scope>
    <source>
        <strain evidence="4 5">CBS 24483</strain>
    </source>
</reference>
<dbReference type="Proteomes" id="UP001391051">
    <property type="component" value="Unassembled WGS sequence"/>
</dbReference>
<dbReference type="Gene3D" id="3.30.428.70">
    <property type="match status" value="1"/>
</dbReference>
<evidence type="ECO:0000313" key="4">
    <source>
        <dbReference type="EMBL" id="KAK7962135.1"/>
    </source>
</evidence>
<dbReference type="InterPro" id="IPR019200">
    <property type="entry name" value="ATP_adenylylTrfase_C"/>
</dbReference>
<dbReference type="EMBL" id="JAQQWE010000002">
    <property type="protein sequence ID" value="KAK7962135.1"/>
    <property type="molecule type" value="Genomic_DNA"/>
</dbReference>
<accession>A0ABR1QQA8</accession>
<dbReference type="SUPFAM" id="SSF54197">
    <property type="entry name" value="HIT-like"/>
    <property type="match status" value="1"/>
</dbReference>
<comment type="caution">
    <text evidence="4">The sequence shown here is derived from an EMBL/GenBank/DDBJ whole genome shotgun (WGS) entry which is preliminary data.</text>
</comment>
<organism evidence="4 5">
    <name type="scientific">Apiospora aurea</name>
    <dbReference type="NCBI Taxonomy" id="335848"/>
    <lineage>
        <taxon>Eukaryota</taxon>
        <taxon>Fungi</taxon>
        <taxon>Dikarya</taxon>
        <taxon>Ascomycota</taxon>
        <taxon>Pezizomycotina</taxon>
        <taxon>Sordariomycetes</taxon>
        <taxon>Xylariomycetidae</taxon>
        <taxon>Amphisphaeriales</taxon>
        <taxon>Apiosporaceae</taxon>
        <taxon>Apiospora</taxon>
    </lineage>
</organism>
<feature type="region of interest" description="Disordered" evidence="1">
    <location>
        <begin position="59"/>
        <end position="79"/>
    </location>
</feature>
<name>A0ABR1QQA8_9PEZI</name>
<dbReference type="InterPro" id="IPR036265">
    <property type="entry name" value="HIT-like_sf"/>
</dbReference>
<protein>
    <submittedName>
        <fullName evidence="4">Alpha-galactosidase</fullName>
    </submittedName>
</protein>
<evidence type="ECO:0000256" key="1">
    <source>
        <dbReference type="SAM" id="MobiDB-lite"/>
    </source>
</evidence>